<keyword evidence="1" id="KW-0282">Flagellum</keyword>
<dbReference type="InterPro" id="IPR006135">
    <property type="entry name" value="T3SS_substrate_exporter"/>
</dbReference>
<keyword evidence="2" id="KW-1185">Reference proteome</keyword>
<reference evidence="1 2" key="1">
    <citation type="journal article" date="2016" name="Int. J. Syst. Evol. Microbiol.">
        <title>Desulfotomaculum ferrireducens sp. nov., a moderately thermophilic sulfate-reducing and dissimilatory Fe(III)-reducing bacterium isolated from compost.</title>
        <authorList>
            <person name="Yang G."/>
            <person name="Guo J."/>
            <person name="Zhuang L."/>
            <person name="Yuan Y."/>
            <person name="Zhou S."/>
        </authorList>
    </citation>
    <scope>NUCLEOTIDE SEQUENCE [LARGE SCALE GENOMIC DNA]</scope>
    <source>
        <strain evidence="1 2">GSS09</strain>
    </source>
</reference>
<gene>
    <name evidence="1" type="ORF">B0537_00185</name>
</gene>
<dbReference type="SUPFAM" id="SSF160544">
    <property type="entry name" value="EscU C-terminal domain-like"/>
    <property type="match status" value="1"/>
</dbReference>
<organism evidence="1 2">
    <name type="scientific">Desulforamulus ferrireducens</name>
    <dbReference type="NCBI Taxonomy" id="1833852"/>
    <lineage>
        <taxon>Bacteria</taxon>
        <taxon>Bacillati</taxon>
        <taxon>Bacillota</taxon>
        <taxon>Clostridia</taxon>
        <taxon>Eubacteriales</taxon>
        <taxon>Peptococcaceae</taxon>
        <taxon>Desulforamulus</taxon>
    </lineage>
</organism>
<dbReference type="PRINTS" id="PR00950">
    <property type="entry name" value="TYPE3IMSPROT"/>
</dbReference>
<sequence>MVREGKKAVALRYNQEADHAPKVVAAGQGPLAEHILQLAEENAVPVYEDAVLAEMLSHVSLGDEIPPELYSMIAEVLLFVYSLDKQKQ</sequence>
<dbReference type="GO" id="GO:0009306">
    <property type="term" value="P:protein secretion"/>
    <property type="evidence" value="ECO:0007669"/>
    <property type="project" value="InterPro"/>
</dbReference>
<protein>
    <submittedName>
        <fullName evidence="1">Flagellar biosynthesis</fullName>
    </submittedName>
</protein>
<dbReference type="Pfam" id="PF01312">
    <property type="entry name" value="Bac_export_2"/>
    <property type="match status" value="1"/>
</dbReference>
<dbReference type="KEGG" id="dfg:B0537_00185"/>
<dbReference type="EMBL" id="CP019698">
    <property type="protein sequence ID" value="AQS57681.1"/>
    <property type="molecule type" value="Genomic_DNA"/>
</dbReference>
<dbReference type="PANTHER" id="PTHR30531:SF12">
    <property type="entry name" value="FLAGELLAR BIOSYNTHETIC PROTEIN FLHB"/>
    <property type="match status" value="1"/>
</dbReference>
<dbReference type="OrthoDB" id="9810419at2"/>
<dbReference type="InterPro" id="IPR029025">
    <property type="entry name" value="T3SS_substrate_exporter_C"/>
</dbReference>
<accession>A0A1S6ISD4</accession>
<evidence type="ECO:0000313" key="2">
    <source>
        <dbReference type="Proteomes" id="UP000189464"/>
    </source>
</evidence>
<proteinExistence type="predicted"/>
<keyword evidence="1" id="KW-0969">Cilium</keyword>
<dbReference type="RefSeq" id="WP_077712643.1">
    <property type="nucleotide sequence ID" value="NZ_CP019698.1"/>
</dbReference>
<dbReference type="STRING" id="1833852.B0537_00185"/>
<keyword evidence="1" id="KW-0966">Cell projection</keyword>
<evidence type="ECO:0000313" key="1">
    <source>
        <dbReference type="EMBL" id="AQS57681.1"/>
    </source>
</evidence>
<dbReference type="GO" id="GO:0005886">
    <property type="term" value="C:plasma membrane"/>
    <property type="evidence" value="ECO:0007669"/>
    <property type="project" value="TreeGrafter"/>
</dbReference>
<dbReference type="Proteomes" id="UP000189464">
    <property type="component" value="Chromosome"/>
</dbReference>
<dbReference type="AlphaFoldDB" id="A0A1S6ISD4"/>
<name>A0A1S6ISD4_9FIRM</name>
<dbReference type="PANTHER" id="PTHR30531">
    <property type="entry name" value="FLAGELLAR BIOSYNTHETIC PROTEIN FLHB"/>
    <property type="match status" value="1"/>
</dbReference>
<dbReference type="Gene3D" id="3.40.1690.10">
    <property type="entry name" value="secretion proteins EscU"/>
    <property type="match status" value="1"/>
</dbReference>